<reference evidence="10 11" key="1">
    <citation type="journal article" date="1999" name="Science">
        <title>Genome sequence of the radioresistant bacterium Deinococcus radiodurans R1.</title>
        <authorList>
            <person name="White O."/>
            <person name="Eisen J.A."/>
            <person name="Heidelberg J.F."/>
            <person name="Hickey E.K."/>
            <person name="Peterson J.D."/>
            <person name="Dodson R.J."/>
            <person name="Haft D.H."/>
            <person name="Gwinn M.L."/>
            <person name="Nelson W.C."/>
            <person name="Richardson D.L."/>
            <person name="Moffat K.S."/>
            <person name="Qin H."/>
            <person name="Jiang L."/>
            <person name="Pamphile W."/>
            <person name="Crosby M."/>
            <person name="Shen M."/>
            <person name="Vamathevan J.J."/>
            <person name="Lam P."/>
            <person name="McDonald L."/>
            <person name="Utterback T."/>
            <person name="Zalewski C."/>
            <person name="Makarova K.S."/>
            <person name="Aravind L."/>
            <person name="Daly M.J."/>
            <person name="Minton K.W."/>
            <person name="Fleischmann R.D."/>
            <person name="Ketchum K.A."/>
            <person name="Nelson K.E."/>
            <person name="Salzberg S."/>
            <person name="Smith H.O."/>
            <person name="Venter J.C."/>
            <person name="Fraser C.M."/>
        </authorList>
    </citation>
    <scope>NUCLEOTIDE SEQUENCE [LARGE SCALE GENOMIC DNA]</scope>
    <source>
        <strain evidence="11">ATCC 13939 / DSM 20539 / JCM 16871 / LMG 4051 / NBRC 15346 / NCIMB 9279 / R1 / VKM B-1422</strain>
    </source>
</reference>
<proteinExistence type="inferred from homology"/>
<evidence type="ECO:0000256" key="4">
    <source>
        <dbReference type="ARBA" id="ARBA00022695"/>
    </source>
</evidence>
<dbReference type="EC" id="2.7.7.13" evidence="2"/>
<dbReference type="EnsemblBacteria" id="AAF12276">
    <property type="protein sequence ID" value="AAF12276"/>
    <property type="gene ID" value="DR_A0032"/>
</dbReference>
<evidence type="ECO:0000313" key="10">
    <source>
        <dbReference type="EMBL" id="AAF12276.1"/>
    </source>
</evidence>
<dbReference type="AlphaFoldDB" id="Q9RZC2"/>
<dbReference type="PANTHER" id="PTHR46390:SF1">
    <property type="entry name" value="MANNOSE-1-PHOSPHATE GUANYLYLTRANSFERASE"/>
    <property type="match status" value="1"/>
</dbReference>
<dbReference type="EMBL" id="AE001825">
    <property type="protein sequence ID" value="AAF12276.1"/>
    <property type="molecule type" value="Genomic_DNA"/>
</dbReference>
<dbReference type="PANTHER" id="PTHR46390">
    <property type="entry name" value="MANNOSE-1-PHOSPHATE GUANYLYLTRANSFERASE"/>
    <property type="match status" value="1"/>
</dbReference>
<keyword evidence="11" id="KW-1185">Reference proteome</keyword>
<evidence type="ECO:0000256" key="5">
    <source>
        <dbReference type="ARBA" id="ARBA00022741"/>
    </source>
</evidence>
<dbReference type="eggNOG" id="COG0836">
    <property type="taxonomic scope" value="Bacteria"/>
</dbReference>
<dbReference type="FunFam" id="3.90.550.10:FF:000046">
    <property type="entry name" value="Mannose-1-phosphate guanylyltransferase (GDP)"/>
    <property type="match status" value="1"/>
</dbReference>
<comment type="catalytic activity">
    <reaction evidence="7">
        <text>alpha-D-mannose 1-phosphate + GTP + H(+) = GDP-alpha-D-mannose + diphosphate</text>
        <dbReference type="Rhea" id="RHEA:15229"/>
        <dbReference type="ChEBI" id="CHEBI:15378"/>
        <dbReference type="ChEBI" id="CHEBI:33019"/>
        <dbReference type="ChEBI" id="CHEBI:37565"/>
        <dbReference type="ChEBI" id="CHEBI:57527"/>
        <dbReference type="ChEBI" id="CHEBI:58409"/>
        <dbReference type="EC" id="2.7.7.13"/>
    </reaction>
</comment>
<dbReference type="InterPro" id="IPR005835">
    <property type="entry name" value="NTP_transferase_dom"/>
</dbReference>
<name>Q9RZC2_DEIRA</name>
<evidence type="ECO:0000259" key="9">
    <source>
        <dbReference type="Pfam" id="PF22640"/>
    </source>
</evidence>
<dbReference type="PATRIC" id="fig|243230.17.peg.2921"/>
<dbReference type="Pfam" id="PF00483">
    <property type="entry name" value="NTP_transferase"/>
    <property type="match status" value="1"/>
</dbReference>
<dbReference type="Proteomes" id="UP000002524">
    <property type="component" value="Chromosome 2"/>
</dbReference>
<dbReference type="GO" id="GO:0005525">
    <property type="term" value="F:GTP binding"/>
    <property type="evidence" value="ECO:0007669"/>
    <property type="project" value="UniProtKB-KW"/>
</dbReference>
<keyword evidence="4 10" id="KW-0548">Nucleotidyltransferase</keyword>
<keyword evidence="3" id="KW-0808">Transferase</keyword>
<evidence type="ECO:0000259" key="8">
    <source>
        <dbReference type="Pfam" id="PF00483"/>
    </source>
</evidence>
<dbReference type="STRING" id="243230.DR_A0032"/>
<evidence type="ECO:0000256" key="1">
    <source>
        <dbReference type="ARBA" id="ARBA00006115"/>
    </source>
</evidence>
<evidence type="ECO:0000256" key="2">
    <source>
        <dbReference type="ARBA" id="ARBA00012387"/>
    </source>
</evidence>
<dbReference type="InterPro" id="IPR051161">
    <property type="entry name" value="Mannose-6P_isomerase_type2"/>
</dbReference>
<evidence type="ECO:0000256" key="7">
    <source>
        <dbReference type="ARBA" id="ARBA00047343"/>
    </source>
</evidence>
<feature type="domain" description="Nucleotidyl transferase" evidence="8">
    <location>
        <begin position="16"/>
        <end position="294"/>
    </location>
</feature>
<feature type="domain" description="MannoseP isomerase/GMP-like beta-helix" evidence="9">
    <location>
        <begin position="306"/>
        <end position="362"/>
    </location>
</feature>
<dbReference type="GO" id="GO:0009298">
    <property type="term" value="P:GDP-mannose biosynthetic process"/>
    <property type="evidence" value="ECO:0000318"/>
    <property type="project" value="GO_Central"/>
</dbReference>
<comment type="similarity">
    <text evidence="1">Belongs to the mannose-6-phosphate isomerase type 2 family.</text>
</comment>
<dbReference type="OrthoDB" id="9806359at2"/>
<keyword evidence="6" id="KW-0342">GTP-binding</keyword>
<dbReference type="PaxDb" id="243230-DR_A0032"/>
<dbReference type="SUPFAM" id="SSF53448">
    <property type="entry name" value="Nucleotide-diphospho-sugar transferases"/>
    <property type="match status" value="1"/>
</dbReference>
<evidence type="ECO:0000313" key="11">
    <source>
        <dbReference type="Proteomes" id="UP000002524"/>
    </source>
</evidence>
<dbReference type="Pfam" id="PF22640">
    <property type="entry name" value="ManC_GMP_beta-helix"/>
    <property type="match status" value="1"/>
</dbReference>
<dbReference type="InterPro" id="IPR049577">
    <property type="entry name" value="GMPP_N"/>
</dbReference>
<organism evidence="10 11">
    <name type="scientific">Deinococcus radiodurans (strain ATCC 13939 / DSM 20539 / JCM 16871 / CCUG 27074 / LMG 4051 / NBRC 15346 / NCIMB 9279 / VKM B-1422 / R1)</name>
    <dbReference type="NCBI Taxonomy" id="243230"/>
    <lineage>
        <taxon>Bacteria</taxon>
        <taxon>Thermotogati</taxon>
        <taxon>Deinococcota</taxon>
        <taxon>Deinococci</taxon>
        <taxon>Deinococcales</taxon>
        <taxon>Deinococcaceae</taxon>
        <taxon>Deinococcus</taxon>
    </lineage>
</organism>
<dbReference type="CDD" id="cd02509">
    <property type="entry name" value="GDP-M1P_Guanylyltransferase"/>
    <property type="match status" value="1"/>
</dbReference>
<evidence type="ECO:0000256" key="6">
    <source>
        <dbReference type="ARBA" id="ARBA00023134"/>
    </source>
</evidence>
<dbReference type="InParanoid" id="Q9RZC2"/>
<dbReference type="PIR" id="B75596">
    <property type="entry name" value="B75596"/>
</dbReference>
<keyword evidence="5" id="KW-0547">Nucleotide-binding</keyword>
<accession>Q9RZC2</accession>
<dbReference type="InterPro" id="IPR054566">
    <property type="entry name" value="ManC/GMP-like_b-helix"/>
</dbReference>
<dbReference type="SUPFAM" id="SSF159283">
    <property type="entry name" value="Guanosine diphospho-D-mannose pyrophosphorylase/mannose-6-phosphate isomerase linker domain"/>
    <property type="match status" value="1"/>
</dbReference>
<gene>
    <name evidence="10" type="ordered locus">DR_A0032</name>
</gene>
<sequence>MPTACRGAVQMSSFVPVILAGGSGERFWPLSRRHRPKQFLTLDESGRSLLQATSDRLARLGGGQDRVVVVTGNDYRSQVLEQLPEMPIENLLVEPAARDTAAAILYAALWIAQDDPQAVMGVFPADHRVTDVEAFERVIQRAIEVAQESERLVTVGIAPTFPSTGYGYIQQGEVLQPGELPAFSVTRFTEKPDAVTAQAFLDTGRYTWNSGMFIWRVQSILAAFEQHQPQLYKQLHQVMSAGTASARRVQLQTTFPQLEKISIDYAILEKSDRVAVIPAEFGWDDLGDWNALERLLKGEGDNVAVGRHVGLDTGGAILYTTNGDDLIATIGLDDVVVVRAEDVTLVVRKDRTQDIKKVVQQLKAHPELERFA</sequence>
<protein>
    <recommendedName>
        <fullName evidence="2">mannose-1-phosphate guanylyltransferase</fullName>
        <ecNumber evidence="2">2.7.7.13</ecNumber>
    </recommendedName>
</protein>
<dbReference type="InterPro" id="IPR029044">
    <property type="entry name" value="Nucleotide-diphossugar_trans"/>
</dbReference>
<dbReference type="GO" id="GO:0004475">
    <property type="term" value="F:mannose-1-phosphate guanylyltransferase (GTP) activity"/>
    <property type="evidence" value="ECO:0000318"/>
    <property type="project" value="GO_Central"/>
</dbReference>
<dbReference type="HOGENOM" id="CLU_035527_0_1_0"/>
<evidence type="ECO:0000256" key="3">
    <source>
        <dbReference type="ARBA" id="ARBA00022679"/>
    </source>
</evidence>
<dbReference type="Gene3D" id="3.90.550.10">
    <property type="entry name" value="Spore Coat Polysaccharide Biosynthesis Protein SpsA, Chain A"/>
    <property type="match status" value="1"/>
</dbReference>
<dbReference type="KEGG" id="dra:DR_A0032"/>